<sequence length="88" mass="10078">MHRDEPYILTILGRDYRFKNPSDKVKQLTVMASQLDERLALQAAELPLATRDQLLVLTAINLLTELAEQQQLQDKQFQSLLALIQTAE</sequence>
<accession>A0ABQ2WJY2</accession>
<evidence type="ECO:0008006" key="5">
    <source>
        <dbReference type="Google" id="ProtNLM"/>
    </source>
</evidence>
<dbReference type="RefSeq" id="WP_189481511.1">
    <property type="nucleotide sequence ID" value="NZ_BMYR01000004.1"/>
</dbReference>
<protein>
    <recommendedName>
        <fullName evidence="5">Z ring-associated protein ZapA</fullName>
    </recommendedName>
</protein>
<reference evidence="4" key="1">
    <citation type="journal article" date="2019" name="Int. J. Syst. Evol. Microbiol.">
        <title>The Global Catalogue of Microorganisms (GCM) 10K type strain sequencing project: providing services to taxonomists for standard genome sequencing and annotation.</title>
        <authorList>
            <consortium name="The Broad Institute Genomics Platform"/>
            <consortium name="The Broad Institute Genome Sequencing Center for Infectious Disease"/>
            <person name="Wu L."/>
            <person name="Ma J."/>
        </authorList>
    </citation>
    <scope>NUCLEOTIDE SEQUENCE [LARGE SCALE GENOMIC DNA]</scope>
    <source>
        <strain evidence="4">KCTC 23723</strain>
    </source>
</reference>
<dbReference type="InterPro" id="IPR007838">
    <property type="entry name" value="Cell_div_ZapA-like"/>
</dbReference>
<keyword evidence="4" id="KW-1185">Reference proteome</keyword>
<evidence type="ECO:0000256" key="2">
    <source>
        <dbReference type="ARBA" id="ARBA00023054"/>
    </source>
</evidence>
<proteinExistence type="inferred from homology"/>
<dbReference type="SUPFAM" id="SSF102829">
    <property type="entry name" value="Cell division protein ZapA-like"/>
    <property type="match status" value="1"/>
</dbReference>
<organism evidence="3 4">
    <name type="scientific">Alishewanella tabrizica</name>
    <dbReference type="NCBI Taxonomy" id="671278"/>
    <lineage>
        <taxon>Bacteria</taxon>
        <taxon>Pseudomonadati</taxon>
        <taxon>Pseudomonadota</taxon>
        <taxon>Gammaproteobacteria</taxon>
        <taxon>Alteromonadales</taxon>
        <taxon>Alteromonadaceae</taxon>
        <taxon>Alishewanella</taxon>
    </lineage>
</organism>
<dbReference type="EMBL" id="BMYR01000004">
    <property type="protein sequence ID" value="GGW57543.1"/>
    <property type="molecule type" value="Genomic_DNA"/>
</dbReference>
<comment type="caution">
    <text evidence="3">The sequence shown here is derived from an EMBL/GenBank/DDBJ whole genome shotgun (WGS) entry which is preliminary data.</text>
</comment>
<name>A0ABQ2WJY2_9ALTE</name>
<gene>
    <name evidence="3" type="ORF">GCM10008111_12020</name>
</gene>
<evidence type="ECO:0000313" key="3">
    <source>
        <dbReference type="EMBL" id="GGW57543.1"/>
    </source>
</evidence>
<dbReference type="Pfam" id="PF05164">
    <property type="entry name" value="ZapA"/>
    <property type="match status" value="1"/>
</dbReference>
<dbReference type="Proteomes" id="UP000634667">
    <property type="component" value="Unassembled WGS sequence"/>
</dbReference>
<evidence type="ECO:0000313" key="4">
    <source>
        <dbReference type="Proteomes" id="UP000634667"/>
    </source>
</evidence>
<dbReference type="InterPro" id="IPR036192">
    <property type="entry name" value="Cell_div_ZapA-like_sf"/>
</dbReference>
<keyword evidence="2" id="KW-0175">Coiled coil</keyword>
<evidence type="ECO:0000256" key="1">
    <source>
        <dbReference type="ARBA" id="ARBA00010074"/>
    </source>
</evidence>
<comment type="similarity">
    <text evidence="1">Belongs to the ZapA family. Type 1 subfamily.</text>
</comment>